<evidence type="ECO:0008006" key="5">
    <source>
        <dbReference type="Google" id="ProtNLM"/>
    </source>
</evidence>
<feature type="compositionally biased region" description="Low complexity" evidence="1">
    <location>
        <begin position="248"/>
        <end position="266"/>
    </location>
</feature>
<dbReference type="Proteomes" id="UP000186341">
    <property type="component" value="Unassembled WGS sequence"/>
</dbReference>
<evidence type="ECO:0000256" key="1">
    <source>
        <dbReference type="SAM" id="MobiDB-lite"/>
    </source>
</evidence>
<keyword evidence="2" id="KW-0732">Signal</keyword>
<dbReference type="InterPro" id="IPR013783">
    <property type="entry name" value="Ig-like_fold"/>
</dbReference>
<dbReference type="PROSITE" id="PS51257">
    <property type="entry name" value="PROKAR_LIPOPROTEIN"/>
    <property type="match status" value="1"/>
</dbReference>
<organism evidence="3 4">
    <name type="scientific">Ileibacterium valens</name>
    <dbReference type="NCBI Taxonomy" id="1862668"/>
    <lineage>
        <taxon>Bacteria</taxon>
        <taxon>Bacillati</taxon>
        <taxon>Bacillota</taxon>
        <taxon>Erysipelotrichia</taxon>
        <taxon>Erysipelotrichales</taxon>
        <taxon>Erysipelotrichaceae</taxon>
        <taxon>Ileibacterium</taxon>
    </lineage>
</organism>
<proteinExistence type="predicted"/>
<feature type="region of interest" description="Disordered" evidence="1">
    <location>
        <begin position="206"/>
        <end position="266"/>
    </location>
</feature>
<feature type="chain" id="PRO_5010570035" description="Pesticidal crystal protein Cry22Aa Ig-like domain-containing protein" evidence="2">
    <location>
        <begin position="24"/>
        <end position="327"/>
    </location>
</feature>
<dbReference type="OrthoDB" id="1656064at2"/>
<dbReference type="EMBL" id="MPJW01000117">
    <property type="protein sequence ID" value="OLU40089.1"/>
    <property type="molecule type" value="Genomic_DNA"/>
</dbReference>
<sequence>MKKKIIYFSTVLCLGLGLTGCFATGEKSLDIPEEKTYELGETVMILPKNFISGESELDENQLENLKVESDLMTSSQYDYNGFKGEVKTVGKDYLGIGEYDVTLIDGDHKYPVKITVRDTQAPDFIMAPLKRVVAVGSTEEEVLKAYKAEDKDEVNLSLKGDYDLETPGSYTVIIHAEDPSGNIKEQEITLNVTGDGAMITADDTSDLDITDIPQTDNSTTNQQTDITVDIEEEPVTDETVTQPEETPAPDSSTPDTGTTDTTTPACTVSQAPAGAVIYYSFDEAYAAGLAWNQQDPKNYFYYLQGVDDCGNPVYLITMGTKSEGDGF</sequence>
<dbReference type="GeneID" id="82202703"/>
<evidence type="ECO:0000256" key="2">
    <source>
        <dbReference type="SAM" id="SignalP"/>
    </source>
</evidence>
<protein>
    <recommendedName>
        <fullName evidence="5">Pesticidal crystal protein Cry22Aa Ig-like domain-containing protein</fullName>
    </recommendedName>
</protein>
<comment type="caution">
    <text evidence="3">The sequence shown here is derived from an EMBL/GenBank/DDBJ whole genome shotgun (WGS) entry which is preliminary data.</text>
</comment>
<name>A0A1U7NGE0_9FIRM</name>
<reference evidence="3 4" key="1">
    <citation type="submission" date="2016-11" db="EMBL/GenBank/DDBJ databases">
        <title>Description of two novel members of the family Erysipelotrichaceae: Ileibacterium lipovorans gen. nov., sp. nov. and Dubosiella newyorkensis, gen. nov., sp. nov.</title>
        <authorList>
            <person name="Cox L.M."/>
            <person name="Sohn J."/>
            <person name="Tyrrell K.L."/>
            <person name="Citron D.M."/>
            <person name="Lawson P.A."/>
            <person name="Patel N.B."/>
            <person name="Iizumi T."/>
            <person name="Perez-Perez G.I."/>
            <person name="Goldstein E.J."/>
            <person name="Blaser M.J."/>
        </authorList>
    </citation>
    <scope>NUCLEOTIDE SEQUENCE [LARGE SCALE GENOMIC DNA]</scope>
    <source>
        <strain evidence="3 4">NYU-BL-A3</strain>
    </source>
</reference>
<feature type="signal peptide" evidence="2">
    <location>
        <begin position="1"/>
        <end position="23"/>
    </location>
</feature>
<feature type="compositionally biased region" description="Low complexity" evidence="1">
    <location>
        <begin position="214"/>
        <end position="227"/>
    </location>
</feature>
<dbReference type="RefSeq" id="WP_075819196.1">
    <property type="nucleotide sequence ID" value="NZ_CAOUMU010000002.1"/>
</dbReference>
<gene>
    <name evidence="3" type="ORF">BO222_05700</name>
</gene>
<keyword evidence="4" id="KW-1185">Reference proteome</keyword>
<dbReference type="AlphaFoldDB" id="A0A1U7NGE0"/>
<evidence type="ECO:0000313" key="4">
    <source>
        <dbReference type="Proteomes" id="UP000186341"/>
    </source>
</evidence>
<dbReference type="Gene3D" id="2.60.40.10">
    <property type="entry name" value="Immunoglobulins"/>
    <property type="match status" value="1"/>
</dbReference>
<evidence type="ECO:0000313" key="3">
    <source>
        <dbReference type="EMBL" id="OLU40089.1"/>
    </source>
</evidence>
<accession>A0A1U7NGE0</accession>